<dbReference type="GO" id="GO:0051536">
    <property type="term" value="F:iron-sulfur cluster binding"/>
    <property type="evidence" value="ECO:0007669"/>
    <property type="project" value="InterPro"/>
</dbReference>
<feature type="non-terminal residue" evidence="2">
    <location>
        <position position="1"/>
    </location>
</feature>
<proteinExistence type="predicted"/>
<evidence type="ECO:0000313" key="2">
    <source>
        <dbReference type="EMBL" id="EQD41338.1"/>
    </source>
</evidence>
<protein>
    <submittedName>
        <fullName evidence="2">Radical SAM domain protein</fullName>
    </submittedName>
</protein>
<dbReference type="AlphaFoldDB" id="T0Z8I9"/>
<feature type="domain" description="Radical SAM core" evidence="1">
    <location>
        <begin position="15"/>
        <end position="161"/>
    </location>
</feature>
<reference evidence="2" key="1">
    <citation type="submission" date="2013-08" db="EMBL/GenBank/DDBJ databases">
        <authorList>
            <person name="Mendez C."/>
            <person name="Richter M."/>
            <person name="Ferrer M."/>
            <person name="Sanchez J."/>
        </authorList>
    </citation>
    <scope>NUCLEOTIDE SEQUENCE</scope>
</reference>
<organism evidence="2">
    <name type="scientific">mine drainage metagenome</name>
    <dbReference type="NCBI Taxonomy" id="410659"/>
    <lineage>
        <taxon>unclassified sequences</taxon>
        <taxon>metagenomes</taxon>
        <taxon>ecological metagenomes</taxon>
    </lineage>
</organism>
<sequence length="173" mass="19036">AIGGERVPAFVVILRTRGCYWADQKGCSMCGYAKDTLGRSATPAELAEQLDRALARYRDEPYVKVYTSGSFLDDREVDPESRRALVRAFSGRSRRLLFETLPEFATAETLGPLRDAFSGELEVALGLESTDPGVLARLVHKNAPPSAYLDAGDRVRALGLRAKAYLLLKPPYL</sequence>
<accession>T0Z8I9</accession>
<evidence type="ECO:0000259" key="1">
    <source>
        <dbReference type="Pfam" id="PF04055"/>
    </source>
</evidence>
<gene>
    <name evidence="2" type="ORF">B2A_10728</name>
</gene>
<dbReference type="CDD" id="cd01335">
    <property type="entry name" value="Radical_SAM"/>
    <property type="match status" value="1"/>
</dbReference>
<dbReference type="Pfam" id="PF04055">
    <property type="entry name" value="Radical_SAM"/>
    <property type="match status" value="1"/>
</dbReference>
<feature type="non-terminal residue" evidence="2">
    <location>
        <position position="173"/>
    </location>
</feature>
<dbReference type="SFLD" id="SFLDS00029">
    <property type="entry name" value="Radical_SAM"/>
    <property type="match status" value="1"/>
</dbReference>
<comment type="caution">
    <text evidence="2">The sequence shown here is derived from an EMBL/GenBank/DDBJ whole genome shotgun (WGS) entry which is preliminary data.</text>
</comment>
<reference evidence="2" key="2">
    <citation type="journal article" date="2014" name="ISME J.">
        <title>Microbial stratification in low pH oxic and suboxic macroscopic growths along an acid mine drainage.</title>
        <authorList>
            <person name="Mendez-Garcia C."/>
            <person name="Mesa V."/>
            <person name="Sprenger R.R."/>
            <person name="Richter M."/>
            <person name="Diez M.S."/>
            <person name="Solano J."/>
            <person name="Bargiela R."/>
            <person name="Golyshina O.V."/>
            <person name="Manteca A."/>
            <person name="Ramos J.L."/>
            <person name="Gallego J.R."/>
            <person name="Llorente I."/>
            <person name="Martins Dos Santos V.A."/>
            <person name="Jensen O.N."/>
            <person name="Pelaez A.I."/>
            <person name="Sanchez J."/>
            <person name="Ferrer M."/>
        </authorList>
    </citation>
    <scope>NUCLEOTIDE SEQUENCE</scope>
</reference>
<dbReference type="InterPro" id="IPR007197">
    <property type="entry name" value="rSAM"/>
</dbReference>
<dbReference type="GO" id="GO:0003824">
    <property type="term" value="F:catalytic activity"/>
    <property type="evidence" value="ECO:0007669"/>
    <property type="project" value="InterPro"/>
</dbReference>
<dbReference type="SUPFAM" id="SSF102114">
    <property type="entry name" value="Radical SAM enzymes"/>
    <property type="match status" value="1"/>
</dbReference>
<name>T0Z8I9_9ZZZZ</name>
<dbReference type="InterPro" id="IPR058240">
    <property type="entry name" value="rSAM_sf"/>
</dbReference>
<dbReference type="EMBL" id="AUZZ01007724">
    <property type="protein sequence ID" value="EQD41338.1"/>
    <property type="molecule type" value="Genomic_DNA"/>
</dbReference>